<reference evidence="3 4" key="1">
    <citation type="journal article" date="2015" name="Sci. Rep.">
        <title>The power of single molecule real-time sequencing technology in the de novo assembly of a eukaryotic genome.</title>
        <authorList>
            <person name="Sakai H."/>
            <person name="Naito K."/>
            <person name="Ogiso-Tanaka E."/>
            <person name="Takahashi Y."/>
            <person name="Iseki K."/>
            <person name="Muto C."/>
            <person name="Satou K."/>
            <person name="Teruya K."/>
            <person name="Shiroma A."/>
            <person name="Shimoji M."/>
            <person name="Hirano T."/>
            <person name="Itoh T."/>
            <person name="Kaga A."/>
            <person name="Tomooka N."/>
        </authorList>
    </citation>
    <scope>NUCLEOTIDE SEQUENCE [LARGE SCALE GENOMIC DNA]</scope>
    <source>
        <strain evidence="4">cv. Shumari</strain>
    </source>
</reference>
<evidence type="ECO:0008006" key="5">
    <source>
        <dbReference type="Google" id="ProtNLM"/>
    </source>
</evidence>
<accession>A0A0S3RS99</accession>
<dbReference type="PANTHER" id="PTHR33322">
    <property type="entry name" value="BAG DOMAIN CONTAINING PROTEIN, EXPRESSED"/>
    <property type="match status" value="1"/>
</dbReference>
<dbReference type="InterPro" id="IPR040400">
    <property type="entry name" value="BAG5/6/7/8"/>
</dbReference>
<evidence type="ECO:0000256" key="1">
    <source>
        <dbReference type="ARBA" id="ARBA00023186"/>
    </source>
</evidence>
<dbReference type="PANTHER" id="PTHR33322:SF18">
    <property type="entry name" value="BAG FAMILY MOLECULAR CHAPERONE REGULATOR 8, CHLOROPLASTIC"/>
    <property type="match status" value="1"/>
</dbReference>
<sequence length="457" mass="51452">MASHCHCHHHHHHQAPPPPPTTTQCCCYHNPPNTCCTTPPPQHHLLHPVASHLSQPQPHPVLPSQQNYTKSHIHHNLNLPTHNHHLQHQHQTHSAISSLLHRIESLESSLNQYTRHSLRHTAATVIQTHFRSFLVRRSRTLTQLKHLASIKSTFNALKSSCSSHGHVDFAALSLKAMNLLLELDSIEGCDLMIVDGKRSISRDLVRFLDSIEEVALRKHVLYVKEARNARSGKKVQTSRNAGDDERRKLLHNLRDRVEKLSRLCKISANDEEDSESEEGIHDDGVTSVLIGGSRDKNGIFLGKQGVQPGVKKSVRFAENGNIYEVYSRDVRCSDGSCSSSDEQGEVLDNVSGAVEDDGVNFYQGADEEEEVLVLESGVSDDGERSSRRVVENEGRNAEKEQLHAHQEKLLFSAPLPLKMENRNGVKKSKDWRSSFVCLTDRWFCNAVEMFNFICCLL</sequence>
<dbReference type="GO" id="GO:0006457">
    <property type="term" value="P:protein folding"/>
    <property type="evidence" value="ECO:0007669"/>
    <property type="project" value="TreeGrafter"/>
</dbReference>
<dbReference type="EMBL" id="AP015037">
    <property type="protein sequence ID" value="BAT83311.1"/>
    <property type="molecule type" value="Genomic_DNA"/>
</dbReference>
<feature type="region of interest" description="Disordered" evidence="2">
    <location>
        <begin position="1"/>
        <end position="22"/>
    </location>
</feature>
<feature type="compositionally biased region" description="Basic residues" evidence="2">
    <location>
        <begin position="1"/>
        <end position="14"/>
    </location>
</feature>
<evidence type="ECO:0000313" key="3">
    <source>
        <dbReference type="EMBL" id="BAT83311.1"/>
    </source>
</evidence>
<keyword evidence="1" id="KW-0143">Chaperone</keyword>
<evidence type="ECO:0000313" key="4">
    <source>
        <dbReference type="Proteomes" id="UP000291084"/>
    </source>
</evidence>
<proteinExistence type="predicted"/>
<gene>
    <name evidence="3" type="primary">Vigan.04G044200</name>
    <name evidence="3" type="ORF">VIGAN_04044200</name>
</gene>
<dbReference type="GO" id="GO:0009506">
    <property type="term" value="C:plasmodesma"/>
    <property type="evidence" value="ECO:0007669"/>
    <property type="project" value="TreeGrafter"/>
</dbReference>
<dbReference type="Proteomes" id="UP000291084">
    <property type="component" value="Chromosome 4"/>
</dbReference>
<keyword evidence="4" id="KW-1185">Reference proteome</keyword>
<name>A0A0S3RS99_PHAAN</name>
<dbReference type="OrthoDB" id="1100735at2759"/>
<dbReference type="PROSITE" id="PS50096">
    <property type="entry name" value="IQ"/>
    <property type="match status" value="1"/>
</dbReference>
<evidence type="ECO:0000256" key="2">
    <source>
        <dbReference type="SAM" id="MobiDB-lite"/>
    </source>
</evidence>
<dbReference type="CDD" id="cd23767">
    <property type="entry name" value="IQCD"/>
    <property type="match status" value="1"/>
</dbReference>
<protein>
    <recommendedName>
        <fullName evidence="5">BAG domain-containing protein</fullName>
    </recommendedName>
</protein>
<dbReference type="AlphaFoldDB" id="A0A0S3RS99"/>
<organism evidence="3 4">
    <name type="scientific">Vigna angularis var. angularis</name>
    <dbReference type="NCBI Taxonomy" id="157739"/>
    <lineage>
        <taxon>Eukaryota</taxon>
        <taxon>Viridiplantae</taxon>
        <taxon>Streptophyta</taxon>
        <taxon>Embryophyta</taxon>
        <taxon>Tracheophyta</taxon>
        <taxon>Spermatophyta</taxon>
        <taxon>Magnoliopsida</taxon>
        <taxon>eudicotyledons</taxon>
        <taxon>Gunneridae</taxon>
        <taxon>Pentapetalae</taxon>
        <taxon>rosids</taxon>
        <taxon>fabids</taxon>
        <taxon>Fabales</taxon>
        <taxon>Fabaceae</taxon>
        <taxon>Papilionoideae</taxon>
        <taxon>50 kb inversion clade</taxon>
        <taxon>NPAAA clade</taxon>
        <taxon>indigoferoid/millettioid clade</taxon>
        <taxon>Phaseoleae</taxon>
        <taxon>Vigna</taxon>
    </lineage>
</organism>